<dbReference type="OrthoDB" id="5919228at2759"/>
<dbReference type="InterPro" id="IPR036397">
    <property type="entry name" value="RNaseH_sf"/>
</dbReference>
<dbReference type="InterPro" id="IPR009057">
    <property type="entry name" value="Homeodomain-like_sf"/>
</dbReference>
<accession>A0A9P0JJY1</accession>
<keyword evidence="2" id="KW-0238">DNA-binding</keyword>
<name>A0A9P0JJY1_ACAOB</name>
<dbReference type="Pfam" id="PF03184">
    <property type="entry name" value="DDE_1"/>
    <property type="match status" value="1"/>
</dbReference>
<dbReference type="InterPro" id="IPR004875">
    <property type="entry name" value="DDE_SF_endonuclease_dom"/>
</dbReference>
<proteinExistence type="predicted"/>
<feature type="non-terminal residue" evidence="4">
    <location>
        <position position="403"/>
    </location>
</feature>
<dbReference type="EMBL" id="CAKOFQ010006653">
    <property type="protein sequence ID" value="CAH1954204.1"/>
    <property type="molecule type" value="Genomic_DNA"/>
</dbReference>
<comment type="subcellular location">
    <subcellularLocation>
        <location evidence="1">Nucleus</location>
    </subcellularLocation>
</comment>
<dbReference type="InterPro" id="IPR050863">
    <property type="entry name" value="CenT-Element_Derived"/>
</dbReference>
<evidence type="ECO:0000259" key="3">
    <source>
        <dbReference type="PROSITE" id="PS51253"/>
    </source>
</evidence>
<dbReference type="InterPro" id="IPR006600">
    <property type="entry name" value="HTH_CenpB_DNA-bd_dom"/>
</dbReference>
<dbReference type="SMART" id="SM00674">
    <property type="entry name" value="CENPB"/>
    <property type="match status" value="1"/>
</dbReference>
<evidence type="ECO:0000256" key="2">
    <source>
        <dbReference type="ARBA" id="ARBA00023125"/>
    </source>
</evidence>
<dbReference type="AlphaFoldDB" id="A0A9P0JJY1"/>
<dbReference type="Gene3D" id="3.30.420.10">
    <property type="entry name" value="Ribonuclease H-like superfamily/Ribonuclease H"/>
    <property type="match status" value="1"/>
</dbReference>
<protein>
    <recommendedName>
        <fullName evidence="3">HTH CENPB-type domain-containing protein</fullName>
    </recommendedName>
</protein>
<dbReference type="Gene3D" id="1.10.10.60">
    <property type="entry name" value="Homeodomain-like"/>
    <property type="match status" value="1"/>
</dbReference>
<keyword evidence="5" id="KW-1185">Reference proteome</keyword>
<dbReference type="PANTHER" id="PTHR19303">
    <property type="entry name" value="TRANSPOSON"/>
    <property type="match status" value="1"/>
</dbReference>
<evidence type="ECO:0000256" key="1">
    <source>
        <dbReference type="ARBA" id="ARBA00004123"/>
    </source>
</evidence>
<dbReference type="SUPFAM" id="SSF46689">
    <property type="entry name" value="Homeodomain-like"/>
    <property type="match status" value="1"/>
</dbReference>
<dbReference type="GO" id="GO:0003677">
    <property type="term" value="F:DNA binding"/>
    <property type="evidence" value="ECO:0007669"/>
    <property type="project" value="UniProtKB-KW"/>
</dbReference>
<feature type="domain" description="HTH CENPB-type" evidence="3">
    <location>
        <begin position="9"/>
        <end position="81"/>
    </location>
</feature>
<dbReference type="Proteomes" id="UP001152888">
    <property type="component" value="Unassembled WGS sequence"/>
</dbReference>
<evidence type="ECO:0000313" key="5">
    <source>
        <dbReference type="Proteomes" id="UP001152888"/>
    </source>
</evidence>
<dbReference type="PROSITE" id="PS51253">
    <property type="entry name" value="HTH_CENPB"/>
    <property type="match status" value="1"/>
</dbReference>
<sequence length="403" mass="46464">MNSHQQQTTHLTLKTAKHPNVETALYTWFLQQRTKNVNISGEILQEKAKFFYEEITGRDDFAASSGWLDNFKKRFKIRQLTVTGEKLSSNFAAVDPFQKLFLNKVREMNLGPEQVYNADESGLFWRALPNKTLVHKDEDSAPGRKISKDRLTFMPCANASGSHKLKLFTIGKAANPRVFKNCRNKLPVIYKNQRSAWMNQELFKQWFHEEFVPSVQAHLKQIGLPPRALLLLDNAPSHPEQKELRSRDGLVCVLYLPPNCTPLLQPMDQHVIQAIKMHYRKQLLLHLIADDTEPAEALKSFNLKNAIFNLHTSWENVSTELIKKSWKKLWPLNIHENLGDEYDDEEDLMPLAELRRRAISDEREFEEMTVLMNVISSGPDLAANEVRTWALGDAAENEQITFS</sequence>
<evidence type="ECO:0000313" key="4">
    <source>
        <dbReference type="EMBL" id="CAH1954204.1"/>
    </source>
</evidence>
<dbReference type="PANTHER" id="PTHR19303:SF16">
    <property type="entry name" value="JERKY PROTEIN HOMOLOG-LIKE"/>
    <property type="match status" value="1"/>
</dbReference>
<dbReference type="Pfam" id="PF03221">
    <property type="entry name" value="HTH_Tnp_Tc5"/>
    <property type="match status" value="1"/>
</dbReference>
<organism evidence="4 5">
    <name type="scientific">Acanthoscelides obtectus</name>
    <name type="common">Bean weevil</name>
    <name type="synonym">Bruchus obtectus</name>
    <dbReference type="NCBI Taxonomy" id="200917"/>
    <lineage>
        <taxon>Eukaryota</taxon>
        <taxon>Metazoa</taxon>
        <taxon>Ecdysozoa</taxon>
        <taxon>Arthropoda</taxon>
        <taxon>Hexapoda</taxon>
        <taxon>Insecta</taxon>
        <taxon>Pterygota</taxon>
        <taxon>Neoptera</taxon>
        <taxon>Endopterygota</taxon>
        <taxon>Coleoptera</taxon>
        <taxon>Polyphaga</taxon>
        <taxon>Cucujiformia</taxon>
        <taxon>Chrysomeloidea</taxon>
        <taxon>Chrysomelidae</taxon>
        <taxon>Bruchinae</taxon>
        <taxon>Bruchini</taxon>
        <taxon>Acanthoscelides</taxon>
    </lineage>
</organism>
<reference evidence="4" key="1">
    <citation type="submission" date="2022-03" db="EMBL/GenBank/DDBJ databases">
        <authorList>
            <person name="Sayadi A."/>
        </authorList>
    </citation>
    <scope>NUCLEOTIDE SEQUENCE</scope>
</reference>
<gene>
    <name evidence="4" type="ORF">ACAOBT_LOCUS414</name>
</gene>
<dbReference type="GO" id="GO:0005634">
    <property type="term" value="C:nucleus"/>
    <property type="evidence" value="ECO:0007669"/>
    <property type="project" value="UniProtKB-SubCell"/>
</dbReference>
<comment type="caution">
    <text evidence="4">The sequence shown here is derived from an EMBL/GenBank/DDBJ whole genome shotgun (WGS) entry which is preliminary data.</text>
</comment>